<dbReference type="RefSeq" id="WP_355392637.1">
    <property type="nucleotide sequence ID" value="NZ_JBEXPZ010000005.1"/>
</dbReference>
<sequence>MDRRAFVTDGADAALSLILIEPAADKPPRRIGVSDGRAVDQAVSKIYTHDHDSGSVVLLRSASQALHTAYQWLNTRVFTERTGRRLPSATGHLTIAAGWLSYDSGRPADARSLYNEASAAARIAHDPGP</sequence>
<comment type="caution">
    <text evidence="1">The sequence shown here is derived from an EMBL/GenBank/DDBJ whole genome shotgun (WGS) entry which is preliminary data.</text>
</comment>
<evidence type="ECO:0000313" key="2">
    <source>
        <dbReference type="Proteomes" id="UP001550210"/>
    </source>
</evidence>
<protein>
    <recommendedName>
        <fullName evidence="3">Transcriptional regulator</fullName>
    </recommendedName>
</protein>
<reference evidence="1 2" key="1">
    <citation type="submission" date="2024-06" db="EMBL/GenBank/DDBJ databases">
        <title>The Natural Products Discovery Center: Release of the First 8490 Sequenced Strains for Exploring Actinobacteria Biosynthetic Diversity.</title>
        <authorList>
            <person name="Kalkreuter E."/>
            <person name="Kautsar S.A."/>
            <person name="Yang D."/>
            <person name="Bader C.D."/>
            <person name="Teijaro C.N."/>
            <person name="Fluegel L."/>
            <person name="Davis C.M."/>
            <person name="Simpson J.R."/>
            <person name="Lauterbach L."/>
            <person name="Steele A.D."/>
            <person name="Gui C."/>
            <person name="Meng S."/>
            <person name="Li G."/>
            <person name="Viehrig K."/>
            <person name="Ye F."/>
            <person name="Su P."/>
            <person name="Kiefer A.F."/>
            <person name="Nichols A."/>
            <person name="Cepeda A.J."/>
            <person name="Yan W."/>
            <person name="Fan B."/>
            <person name="Jiang Y."/>
            <person name="Adhikari A."/>
            <person name="Zheng C.-J."/>
            <person name="Schuster L."/>
            <person name="Cowan T.M."/>
            <person name="Smanski M.J."/>
            <person name="Chevrette M.G."/>
            <person name="De Carvalho L.P.S."/>
            <person name="Shen B."/>
        </authorList>
    </citation>
    <scope>NUCLEOTIDE SEQUENCE [LARGE SCALE GENOMIC DNA]</scope>
    <source>
        <strain evidence="1 2">NPDC006434</strain>
    </source>
</reference>
<evidence type="ECO:0000313" key="1">
    <source>
        <dbReference type="EMBL" id="MET9843944.1"/>
    </source>
</evidence>
<name>A0ABV2UQW1_9ACTN</name>
<accession>A0ABV2UQW1</accession>
<proteinExistence type="predicted"/>
<organism evidence="1 2">
    <name type="scientific">Streptomyces ossamyceticus</name>
    <dbReference type="NCBI Taxonomy" id="249581"/>
    <lineage>
        <taxon>Bacteria</taxon>
        <taxon>Bacillati</taxon>
        <taxon>Actinomycetota</taxon>
        <taxon>Actinomycetes</taxon>
        <taxon>Kitasatosporales</taxon>
        <taxon>Streptomycetaceae</taxon>
        <taxon>Streptomyces</taxon>
    </lineage>
</organism>
<gene>
    <name evidence="1" type="ORF">ABZZ21_05050</name>
</gene>
<evidence type="ECO:0008006" key="3">
    <source>
        <dbReference type="Google" id="ProtNLM"/>
    </source>
</evidence>
<keyword evidence="2" id="KW-1185">Reference proteome</keyword>
<dbReference type="Proteomes" id="UP001550210">
    <property type="component" value="Unassembled WGS sequence"/>
</dbReference>
<dbReference type="EMBL" id="JBEXPZ010000005">
    <property type="protein sequence ID" value="MET9843944.1"/>
    <property type="molecule type" value="Genomic_DNA"/>
</dbReference>